<sequence length="259" mass="29993">MEFMLEIVCDIKNNKRKPNEDSHMTLGLRSGYKSVEFHSYDASSFRTDDLVKFSKLRVDDILIRGFKWSKLLDPDKKGQWWLSGDVASSTGNVEEVANRIDKDVHETQRMLQLAAAQKMNTNARREIFCIIMSGEDYLDAFEKLLRLELPGKQDRDIMWVLVECCLQEKVFNKYYTVLASKNILRLNSSIYIVYMGDSPKGMESTELLHTSLVQSVLGSRCFAAQLQEVCLGMLRYSKFFMLSYLKELPNNYIYSLLLI</sequence>
<keyword evidence="3" id="KW-0539">Nucleus</keyword>
<dbReference type="PANTHER" id="PTHR18034:SF4">
    <property type="entry name" value="NUCLEOLAR MIF4G DOMAIN-CONTAINING PROTEIN 1"/>
    <property type="match status" value="1"/>
</dbReference>
<dbReference type="STRING" id="3847.I1N2B5"/>
<dbReference type="PANTHER" id="PTHR18034">
    <property type="entry name" value="CELL CYCLE CONTROL PROTEIN CWF22-RELATED"/>
    <property type="match status" value="1"/>
</dbReference>
<evidence type="ECO:0000313" key="5">
    <source>
        <dbReference type="EMBL" id="KRG99809.1"/>
    </source>
</evidence>
<proteinExistence type="predicted"/>
<dbReference type="InterPro" id="IPR003891">
    <property type="entry name" value="Initiation_fac_eIF4g_MI"/>
</dbReference>
<dbReference type="EMBL" id="CM000851">
    <property type="protein sequence ID" value="KRG99809.1"/>
    <property type="molecule type" value="Genomic_DNA"/>
</dbReference>
<dbReference type="PaxDb" id="3847-GLYMA18G37990.1"/>
<dbReference type="Proteomes" id="UP000008827">
    <property type="component" value="Chromosome 18"/>
</dbReference>
<dbReference type="EnsemblPlants" id="KRG99809">
    <property type="protein sequence ID" value="KRG99809"/>
    <property type="gene ID" value="GLYMA_18G172200"/>
</dbReference>
<evidence type="ECO:0000313" key="6">
    <source>
        <dbReference type="EnsemblPlants" id="KRG99809"/>
    </source>
</evidence>
<organism evidence="5">
    <name type="scientific">Glycine max</name>
    <name type="common">Soybean</name>
    <name type="synonym">Glycine hispida</name>
    <dbReference type="NCBI Taxonomy" id="3847"/>
    <lineage>
        <taxon>Eukaryota</taxon>
        <taxon>Viridiplantae</taxon>
        <taxon>Streptophyta</taxon>
        <taxon>Embryophyta</taxon>
        <taxon>Tracheophyta</taxon>
        <taxon>Spermatophyta</taxon>
        <taxon>Magnoliopsida</taxon>
        <taxon>eudicotyledons</taxon>
        <taxon>Gunneridae</taxon>
        <taxon>Pentapetalae</taxon>
        <taxon>rosids</taxon>
        <taxon>fabids</taxon>
        <taxon>Fabales</taxon>
        <taxon>Fabaceae</taxon>
        <taxon>Papilionoideae</taxon>
        <taxon>50 kb inversion clade</taxon>
        <taxon>NPAAA clade</taxon>
        <taxon>indigoferoid/millettioid clade</taxon>
        <taxon>Phaseoleae</taxon>
        <taxon>Glycine</taxon>
        <taxon>Glycine subgen. Soja</taxon>
    </lineage>
</organism>
<name>I1N2B5_SOYBN</name>
<evidence type="ECO:0000256" key="1">
    <source>
        <dbReference type="ARBA" id="ARBA00004123"/>
    </source>
</evidence>
<evidence type="ECO:0000256" key="3">
    <source>
        <dbReference type="ARBA" id="ARBA00023242"/>
    </source>
</evidence>
<accession>I1N2B5</accession>
<reference evidence="5" key="3">
    <citation type="submission" date="2018-07" db="EMBL/GenBank/DDBJ databases">
        <title>WGS assembly of Glycine max.</title>
        <authorList>
            <person name="Schmutz J."/>
            <person name="Cannon S."/>
            <person name="Schlueter J."/>
            <person name="Ma J."/>
            <person name="Mitros T."/>
            <person name="Nelson W."/>
            <person name="Hyten D."/>
            <person name="Song Q."/>
            <person name="Thelen J."/>
            <person name="Cheng J."/>
            <person name="Xu D."/>
            <person name="Hellsten U."/>
            <person name="May G."/>
            <person name="Yu Y."/>
            <person name="Sakurai T."/>
            <person name="Umezawa T."/>
            <person name="Bhattacharyya M."/>
            <person name="Sandhu D."/>
            <person name="Valliyodan B."/>
            <person name="Lindquist E."/>
            <person name="Peto M."/>
            <person name="Grant D."/>
            <person name="Shu S."/>
            <person name="Goodstein D."/>
            <person name="Barry K."/>
            <person name="Futrell-Griggs M."/>
            <person name="Abernathy B."/>
            <person name="Du J."/>
            <person name="Tian Z."/>
            <person name="Zhu L."/>
            <person name="Gill N."/>
            <person name="Joshi T."/>
            <person name="Libault M."/>
            <person name="Sethuraman A."/>
            <person name="Zhang X."/>
            <person name="Shinozaki K."/>
            <person name="Nguyen H."/>
            <person name="Wing R."/>
            <person name="Cregan P."/>
            <person name="Specht J."/>
            <person name="Grimwood J."/>
            <person name="Rokhsar D."/>
            <person name="Stacey G."/>
            <person name="Shoemaker R."/>
            <person name="Jackson S."/>
        </authorList>
    </citation>
    <scope>NUCLEOTIDE SEQUENCE</scope>
    <source>
        <tissue evidence="5">Callus</tissue>
    </source>
</reference>
<dbReference type="AlphaFoldDB" id="I1N2B5"/>
<dbReference type="GO" id="GO:0006417">
    <property type="term" value="P:regulation of translation"/>
    <property type="evidence" value="ECO:0007669"/>
    <property type="project" value="UniProtKB-KW"/>
</dbReference>
<evidence type="ECO:0000256" key="2">
    <source>
        <dbReference type="ARBA" id="ARBA00022845"/>
    </source>
</evidence>
<dbReference type="PROSITE" id="PS51366">
    <property type="entry name" value="MI"/>
    <property type="match status" value="1"/>
</dbReference>
<dbReference type="InterPro" id="IPR050781">
    <property type="entry name" value="CWC22_splicing_factor"/>
</dbReference>
<feature type="domain" description="MI" evidence="4">
    <location>
        <begin position="122"/>
        <end position="241"/>
    </location>
</feature>
<dbReference type="SMR" id="I1N2B5"/>
<protein>
    <recommendedName>
        <fullName evidence="4">MI domain-containing protein</fullName>
    </recommendedName>
</protein>
<dbReference type="Gramene" id="KRG99809">
    <property type="protein sequence ID" value="KRG99809"/>
    <property type="gene ID" value="GLYMA_18G172200"/>
</dbReference>
<dbReference type="InParanoid" id="I1N2B5"/>
<comment type="subcellular location">
    <subcellularLocation>
        <location evidence="1">Nucleus</location>
    </subcellularLocation>
</comment>
<dbReference type="GO" id="GO:0005634">
    <property type="term" value="C:nucleus"/>
    <property type="evidence" value="ECO:0007669"/>
    <property type="project" value="UniProtKB-SubCell"/>
</dbReference>
<dbReference type="SMART" id="SM00544">
    <property type="entry name" value="MA3"/>
    <property type="match status" value="1"/>
</dbReference>
<evidence type="ECO:0000259" key="4">
    <source>
        <dbReference type="PROSITE" id="PS51366"/>
    </source>
</evidence>
<keyword evidence="7" id="KW-1185">Reference proteome</keyword>
<dbReference type="Pfam" id="PF02847">
    <property type="entry name" value="MA3"/>
    <property type="match status" value="1"/>
</dbReference>
<evidence type="ECO:0000313" key="7">
    <source>
        <dbReference type="Proteomes" id="UP000008827"/>
    </source>
</evidence>
<reference evidence="5 6" key="1">
    <citation type="journal article" date="2010" name="Nature">
        <title>Genome sequence of the palaeopolyploid soybean.</title>
        <authorList>
            <person name="Schmutz J."/>
            <person name="Cannon S.B."/>
            <person name="Schlueter J."/>
            <person name="Ma J."/>
            <person name="Mitros T."/>
            <person name="Nelson W."/>
            <person name="Hyten D.L."/>
            <person name="Song Q."/>
            <person name="Thelen J.J."/>
            <person name="Cheng J."/>
            <person name="Xu D."/>
            <person name="Hellsten U."/>
            <person name="May G.D."/>
            <person name="Yu Y."/>
            <person name="Sakurai T."/>
            <person name="Umezawa T."/>
            <person name="Bhattacharyya M.K."/>
            <person name="Sandhu D."/>
            <person name="Valliyodan B."/>
            <person name="Lindquist E."/>
            <person name="Peto M."/>
            <person name="Grant D."/>
            <person name="Shu S."/>
            <person name="Goodstein D."/>
            <person name="Barry K."/>
            <person name="Futrell-Griggs M."/>
            <person name="Abernathy B."/>
            <person name="Du J."/>
            <person name="Tian Z."/>
            <person name="Zhu L."/>
            <person name="Gill N."/>
            <person name="Joshi T."/>
            <person name="Libault M."/>
            <person name="Sethuraman A."/>
            <person name="Zhang X.-C."/>
            <person name="Shinozaki K."/>
            <person name="Nguyen H.T."/>
            <person name="Wing R.A."/>
            <person name="Cregan P."/>
            <person name="Specht J."/>
            <person name="Grimwood J."/>
            <person name="Rokhsar D."/>
            <person name="Stacey G."/>
            <person name="Shoemaker R.C."/>
            <person name="Jackson S.A."/>
        </authorList>
    </citation>
    <scope>NUCLEOTIDE SEQUENCE</scope>
    <source>
        <strain evidence="6">cv. Williams 82</strain>
        <tissue evidence="5">Callus</tissue>
    </source>
</reference>
<gene>
    <name evidence="5" type="ORF">GLYMA_18G172200</name>
</gene>
<dbReference type="eggNOG" id="KOG2141">
    <property type="taxonomic scope" value="Eukaryota"/>
</dbReference>
<dbReference type="HOGENOM" id="CLU_1075255_0_0_1"/>
<reference evidence="6" key="2">
    <citation type="submission" date="2018-02" db="UniProtKB">
        <authorList>
            <consortium name="EnsemblPlants"/>
        </authorList>
    </citation>
    <scope>IDENTIFICATION</scope>
    <source>
        <strain evidence="6">Williams 82</strain>
    </source>
</reference>
<keyword evidence="2" id="KW-0810">Translation regulation</keyword>